<evidence type="ECO:0008006" key="4">
    <source>
        <dbReference type="Google" id="ProtNLM"/>
    </source>
</evidence>
<sequence length="145" mass="15355">MQKKSSEATLCLHGAIVMFTAFFSGGMIGMVAVGQVEGSIDGWKLAHMEPLINAIVLFAIAGCLSKLVLTRTQLNITVYCLVGMAYSNTVFGYMRALTGALGYEFDDSLANNIATSAGMLGVPLAIIAFALILVGAMRARRVNQS</sequence>
<comment type="caution">
    <text evidence="2">The sequence shown here is derived from an EMBL/GenBank/DDBJ whole genome shotgun (WGS) entry which is preliminary data.</text>
</comment>
<keyword evidence="1" id="KW-1133">Transmembrane helix</keyword>
<name>A0ABT3T6W2_9GAMM</name>
<organism evidence="2 3">
    <name type="scientific">Candidatus Marimicrobium litorale</name>
    <dbReference type="NCBI Taxonomy" id="2518991"/>
    <lineage>
        <taxon>Bacteria</taxon>
        <taxon>Pseudomonadati</taxon>
        <taxon>Pseudomonadota</taxon>
        <taxon>Gammaproteobacteria</taxon>
        <taxon>Cellvibrionales</taxon>
        <taxon>Halieaceae</taxon>
        <taxon>Marimicrobium</taxon>
    </lineage>
</organism>
<keyword evidence="1" id="KW-0472">Membrane</keyword>
<feature type="transmembrane region" description="Helical" evidence="1">
    <location>
        <begin position="76"/>
        <end position="94"/>
    </location>
</feature>
<feature type="transmembrane region" description="Helical" evidence="1">
    <location>
        <begin position="114"/>
        <end position="136"/>
    </location>
</feature>
<evidence type="ECO:0000313" key="2">
    <source>
        <dbReference type="EMBL" id="MCX2978010.1"/>
    </source>
</evidence>
<dbReference type="Proteomes" id="UP001143304">
    <property type="component" value="Unassembled WGS sequence"/>
</dbReference>
<proteinExistence type="predicted"/>
<feature type="transmembrane region" description="Helical" evidence="1">
    <location>
        <begin position="12"/>
        <end position="31"/>
    </location>
</feature>
<feature type="transmembrane region" description="Helical" evidence="1">
    <location>
        <begin position="51"/>
        <end position="69"/>
    </location>
</feature>
<evidence type="ECO:0000256" key="1">
    <source>
        <dbReference type="SAM" id="Phobius"/>
    </source>
</evidence>
<reference evidence="2" key="1">
    <citation type="submission" date="2019-02" db="EMBL/GenBank/DDBJ databases">
        <authorList>
            <person name="Li S.-H."/>
        </authorList>
    </citation>
    <scope>NUCLEOTIDE SEQUENCE</scope>
    <source>
        <strain evidence="2">IMCC11814</strain>
    </source>
</reference>
<gene>
    <name evidence="2" type="ORF">EYC82_11645</name>
</gene>
<dbReference type="RefSeq" id="WP_279249712.1">
    <property type="nucleotide sequence ID" value="NZ_SHNO01000001.1"/>
</dbReference>
<accession>A0ABT3T6W2</accession>
<evidence type="ECO:0000313" key="3">
    <source>
        <dbReference type="Proteomes" id="UP001143304"/>
    </source>
</evidence>
<dbReference type="Pfam" id="PF26512">
    <property type="entry name" value="SOI"/>
    <property type="match status" value="1"/>
</dbReference>
<protein>
    <recommendedName>
        <fullName evidence="4">(Hydroxyamino)benzene mutase</fullName>
    </recommendedName>
</protein>
<dbReference type="EMBL" id="SHNO01000001">
    <property type="protein sequence ID" value="MCX2978010.1"/>
    <property type="molecule type" value="Genomic_DNA"/>
</dbReference>
<keyword evidence="3" id="KW-1185">Reference proteome</keyword>
<dbReference type="InterPro" id="IPR058965">
    <property type="entry name" value="SOI/HabA-like"/>
</dbReference>
<keyword evidence="1" id="KW-0812">Transmembrane</keyword>